<proteinExistence type="predicted"/>
<keyword evidence="3" id="KW-1185">Reference proteome</keyword>
<gene>
    <name evidence="2" type="ORF">DFQ59_102271</name>
</gene>
<feature type="region of interest" description="Disordered" evidence="1">
    <location>
        <begin position="58"/>
        <end position="99"/>
    </location>
</feature>
<dbReference type="EMBL" id="QPJY01000002">
    <property type="protein sequence ID" value="RCX31923.1"/>
    <property type="molecule type" value="Genomic_DNA"/>
</dbReference>
<protein>
    <submittedName>
        <fullName evidence="2">Uncharacterized protein</fullName>
    </submittedName>
</protein>
<name>A0A369CDZ7_9GAMM</name>
<accession>A0A369CDZ7</accession>
<dbReference type="Proteomes" id="UP000252707">
    <property type="component" value="Unassembled WGS sequence"/>
</dbReference>
<dbReference type="RefSeq" id="WP_147275179.1">
    <property type="nucleotide sequence ID" value="NZ_QPJY01000002.1"/>
</dbReference>
<dbReference type="InterPro" id="IPR046651">
    <property type="entry name" value="DUF6763"/>
</dbReference>
<organism evidence="2 3">
    <name type="scientific">Thioalbus denitrificans</name>
    <dbReference type="NCBI Taxonomy" id="547122"/>
    <lineage>
        <taxon>Bacteria</taxon>
        <taxon>Pseudomonadati</taxon>
        <taxon>Pseudomonadota</taxon>
        <taxon>Gammaproteobacteria</taxon>
        <taxon>Chromatiales</taxon>
        <taxon>Ectothiorhodospiraceae</taxon>
        <taxon>Thioalbus</taxon>
    </lineage>
</organism>
<reference evidence="2 3" key="1">
    <citation type="submission" date="2018-07" db="EMBL/GenBank/DDBJ databases">
        <title>Genomic Encyclopedia of Type Strains, Phase IV (KMG-IV): sequencing the most valuable type-strain genomes for metagenomic binning, comparative biology and taxonomic classification.</title>
        <authorList>
            <person name="Goeker M."/>
        </authorList>
    </citation>
    <scope>NUCLEOTIDE SEQUENCE [LARGE SCALE GENOMIC DNA]</scope>
    <source>
        <strain evidence="2 3">DSM 26407</strain>
    </source>
</reference>
<sequence>MAESYRPVVGEWYCNLETGDLFEVVALDEDSGTIGIQYFEGEVEEIDADTWTELMLEPSAEPEDWSAPFDDLEPEEVNYGEAQRPENWSGPFNDIDRED</sequence>
<evidence type="ECO:0000313" key="2">
    <source>
        <dbReference type="EMBL" id="RCX31923.1"/>
    </source>
</evidence>
<dbReference type="Pfam" id="PF20549">
    <property type="entry name" value="DUF6763"/>
    <property type="match status" value="1"/>
</dbReference>
<evidence type="ECO:0000256" key="1">
    <source>
        <dbReference type="SAM" id="MobiDB-lite"/>
    </source>
</evidence>
<feature type="compositionally biased region" description="Acidic residues" evidence="1">
    <location>
        <begin position="60"/>
        <end position="78"/>
    </location>
</feature>
<dbReference type="OrthoDB" id="7062948at2"/>
<comment type="caution">
    <text evidence="2">The sequence shown here is derived from an EMBL/GenBank/DDBJ whole genome shotgun (WGS) entry which is preliminary data.</text>
</comment>
<evidence type="ECO:0000313" key="3">
    <source>
        <dbReference type="Proteomes" id="UP000252707"/>
    </source>
</evidence>
<dbReference type="AlphaFoldDB" id="A0A369CDZ7"/>